<keyword evidence="3" id="KW-1185">Reference proteome</keyword>
<organism evidence="2 3">
    <name type="scientific">Amphibalanus amphitrite</name>
    <name type="common">Striped barnacle</name>
    <name type="synonym">Balanus amphitrite</name>
    <dbReference type="NCBI Taxonomy" id="1232801"/>
    <lineage>
        <taxon>Eukaryota</taxon>
        <taxon>Metazoa</taxon>
        <taxon>Ecdysozoa</taxon>
        <taxon>Arthropoda</taxon>
        <taxon>Crustacea</taxon>
        <taxon>Multicrustacea</taxon>
        <taxon>Cirripedia</taxon>
        <taxon>Thoracica</taxon>
        <taxon>Thoracicalcarea</taxon>
        <taxon>Balanomorpha</taxon>
        <taxon>Balanoidea</taxon>
        <taxon>Balanidae</taxon>
        <taxon>Amphibalaninae</taxon>
        <taxon>Amphibalanus</taxon>
    </lineage>
</organism>
<dbReference type="GO" id="GO:0016197">
    <property type="term" value="P:endosomal transport"/>
    <property type="evidence" value="ECO:0007669"/>
    <property type="project" value="TreeGrafter"/>
</dbReference>
<dbReference type="AlphaFoldDB" id="A0A6A4X1H6"/>
<name>A0A6A4X1H6_AMPAM</name>
<feature type="domain" description="Methyltransferase FkbM" evidence="1">
    <location>
        <begin position="81"/>
        <end position="280"/>
    </location>
</feature>
<accession>A0A6A4X1H6</accession>
<gene>
    <name evidence="2" type="ORF">FJT64_020554</name>
</gene>
<dbReference type="GO" id="GO:0005794">
    <property type="term" value="C:Golgi apparatus"/>
    <property type="evidence" value="ECO:0007669"/>
    <property type="project" value="TreeGrafter"/>
</dbReference>
<dbReference type="OrthoDB" id="6357215at2759"/>
<dbReference type="SUPFAM" id="SSF53335">
    <property type="entry name" value="S-adenosyl-L-methionine-dependent methyltransferases"/>
    <property type="match status" value="1"/>
</dbReference>
<dbReference type="InterPro" id="IPR006342">
    <property type="entry name" value="FkbM_mtfrase"/>
</dbReference>
<dbReference type="PANTHER" id="PTHR34009:SF2">
    <property type="entry name" value="PROTEIN STAR"/>
    <property type="match status" value="1"/>
</dbReference>
<dbReference type="Proteomes" id="UP000440578">
    <property type="component" value="Unassembled WGS sequence"/>
</dbReference>
<comment type="caution">
    <text evidence="2">The sequence shown here is derived from an EMBL/GenBank/DDBJ whole genome shotgun (WGS) entry which is preliminary data.</text>
</comment>
<evidence type="ECO:0000313" key="3">
    <source>
        <dbReference type="Proteomes" id="UP000440578"/>
    </source>
</evidence>
<dbReference type="GO" id="GO:0006888">
    <property type="term" value="P:endoplasmic reticulum to Golgi vesicle-mediated transport"/>
    <property type="evidence" value="ECO:0007669"/>
    <property type="project" value="TreeGrafter"/>
</dbReference>
<proteinExistence type="predicted"/>
<dbReference type="Pfam" id="PF05050">
    <property type="entry name" value="Methyltransf_21"/>
    <property type="match status" value="1"/>
</dbReference>
<dbReference type="PANTHER" id="PTHR34009">
    <property type="entry name" value="PROTEIN STAR"/>
    <property type="match status" value="1"/>
</dbReference>
<dbReference type="InterPro" id="IPR053202">
    <property type="entry name" value="EGF_Rcpt_Signaling_Reg"/>
</dbReference>
<dbReference type="GO" id="GO:0005886">
    <property type="term" value="C:plasma membrane"/>
    <property type="evidence" value="ECO:0007669"/>
    <property type="project" value="TreeGrafter"/>
</dbReference>
<dbReference type="Gene3D" id="3.40.50.150">
    <property type="entry name" value="Vaccinia Virus protein VP39"/>
    <property type="match status" value="1"/>
</dbReference>
<protein>
    <recommendedName>
        <fullName evidence="1">Methyltransferase FkbM domain-containing protein</fullName>
    </recommendedName>
</protein>
<evidence type="ECO:0000259" key="1">
    <source>
        <dbReference type="Pfam" id="PF05050"/>
    </source>
</evidence>
<dbReference type="GO" id="GO:0005789">
    <property type="term" value="C:endoplasmic reticulum membrane"/>
    <property type="evidence" value="ECO:0007669"/>
    <property type="project" value="TreeGrafter"/>
</dbReference>
<dbReference type="InterPro" id="IPR029063">
    <property type="entry name" value="SAM-dependent_MTases_sf"/>
</dbReference>
<sequence>MACHRRLSPRIVYCSQRCDNGFDCRSSLDPELIQLLRDELITSPSELAYELQKPDVPDPSVGQSQLILEILGNKTGGTFIECGALDGETRSNTLYMERYLGWRGLLIEPDPSNYQLMMKKHRHAWTVPACLSGSTVSEVRCVSGSTMSEVRCKSGSTMSEVRYLSGSTVSEVRYLSGSTVSEVRYLSGSTVSEVTARGKPARGKRTHYAKVLCVPLEALLLALRWKTVDYFSLDVEGHEYAVLAALPFDRLDIRTLSVEFRHVPEGKEAIRRLMESKGYEVYTEITHHDDLANDFIFRRKT</sequence>
<dbReference type="EMBL" id="VIIS01000507">
    <property type="protein sequence ID" value="KAF0308212.1"/>
    <property type="molecule type" value="Genomic_DNA"/>
</dbReference>
<dbReference type="GO" id="GO:0031902">
    <property type="term" value="C:late endosome membrane"/>
    <property type="evidence" value="ECO:0007669"/>
    <property type="project" value="TreeGrafter"/>
</dbReference>
<reference evidence="2 3" key="1">
    <citation type="submission" date="2019-07" db="EMBL/GenBank/DDBJ databases">
        <title>Draft genome assembly of a fouling barnacle, Amphibalanus amphitrite (Darwin, 1854): The first reference genome for Thecostraca.</title>
        <authorList>
            <person name="Kim W."/>
        </authorList>
    </citation>
    <scope>NUCLEOTIDE SEQUENCE [LARGE SCALE GENOMIC DNA]</scope>
    <source>
        <strain evidence="2">SNU_AA5</strain>
        <tissue evidence="2">Soma without cirri and trophi</tissue>
    </source>
</reference>
<evidence type="ECO:0000313" key="2">
    <source>
        <dbReference type="EMBL" id="KAF0308212.1"/>
    </source>
</evidence>